<evidence type="ECO:0000313" key="8">
    <source>
        <dbReference type="EMBL" id="OIQ78340.1"/>
    </source>
</evidence>
<dbReference type="Gene3D" id="3.30.9.10">
    <property type="entry name" value="D-Amino Acid Oxidase, subunit A, domain 2"/>
    <property type="match status" value="1"/>
</dbReference>
<dbReference type="PRINTS" id="PR01001">
    <property type="entry name" value="FADG3PDH"/>
</dbReference>
<dbReference type="Gene3D" id="3.50.50.60">
    <property type="entry name" value="FAD/NAD(P)-binding domain"/>
    <property type="match status" value="1"/>
</dbReference>
<keyword evidence="4" id="KW-0274">FAD</keyword>
<evidence type="ECO:0000256" key="1">
    <source>
        <dbReference type="ARBA" id="ARBA00001974"/>
    </source>
</evidence>
<dbReference type="PANTHER" id="PTHR11985:SF15">
    <property type="entry name" value="GLYCEROL-3-PHOSPHATE DEHYDROGENASE, MITOCHONDRIAL"/>
    <property type="match status" value="1"/>
</dbReference>
<dbReference type="EMBL" id="MLJW01001419">
    <property type="protein sequence ID" value="OIQ78340.1"/>
    <property type="molecule type" value="Genomic_DNA"/>
</dbReference>
<name>A0A1J5QEF0_9ZZZZ</name>
<dbReference type="GO" id="GO:0004368">
    <property type="term" value="F:glycerol-3-phosphate dehydrogenase (quinone) activity"/>
    <property type="evidence" value="ECO:0007669"/>
    <property type="project" value="UniProtKB-EC"/>
</dbReference>
<evidence type="ECO:0000256" key="2">
    <source>
        <dbReference type="ARBA" id="ARBA00007330"/>
    </source>
</evidence>
<evidence type="ECO:0000256" key="5">
    <source>
        <dbReference type="ARBA" id="ARBA00023002"/>
    </source>
</evidence>
<feature type="domain" description="FAD dependent oxidoreductase" evidence="6">
    <location>
        <begin position="10"/>
        <end position="336"/>
    </location>
</feature>
<dbReference type="InterPro" id="IPR000447">
    <property type="entry name" value="G3P_DH_FAD-dep"/>
</dbReference>
<comment type="caution">
    <text evidence="8">The sequence shown here is derived from an EMBL/GenBank/DDBJ whole genome shotgun (WGS) entry which is preliminary data.</text>
</comment>
<evidence type="ECO:0000256" key="4">
    <source>
        <dbReference type="ARBA" id="ARBA00022827"/>
    </source>
</evidence>
<evidence type="ECO:0000256" key="3">
    <source>
        <dbReference type="ARBA" id="ARBA00022630"/>
    </source>
</evidence>
<dbReference type="GO" id="GO:0046168">
    <property type="term" value="P:glycerol-3-phosphate catabolic process"/>
    <property type="evidence" value="ECO:0007669"/>
    <property type="project" value="TreeGrafter"/>
</dbReference>
<dbReference type="InterPro" id="IPR036188">
    <property type="entry name" value="FAD/NAD-bd_sf"/>
</dbReference>
<dbReference type="PANTHER" id="PTHR11985">
    <property type="entry name" value="GLYCEROL-3-PHOSPHATE DEHYDROGENASE"/>
    <property type="match status" value="1"/>
</dbReference>
<dbReference type="SUPFAM" id="SSF51905">
    <property type="entry name" value="FAD/NAD(P)-binding domain"/>
    <property type="match status" value="1"/>
</dbReference>
<evidence type="ECO:0000259" key="6">
    <source>
        <dbReference type="Pfam" id="PF01266"/>
    </source>
</evidence>
<comment type="cofactor">
    <cofactor evidence="1">
        <name>FAD</name>
        <dbReference type="ChEBI" id="CHEBI:57692"/>
    </cofactor>
</comment>
<sequence>MADPSPRSHDLLIVGAGINGAGIARDAAGRGLSVLIADQGDIGGATSSASSKLIHGGLRYLEYHEFRLVAEALAEREVLLKIAPQLTRPLRFVMPHVPSLRPAWMIRLGLLLYDSLGRLRRRATLPGSHALDLSRSPLGEALQTRYRKGFSYYDVATDDARLTLANVRAAADLGARVMTRTRFVNARREQGLWRATLQAPAGEVCVSARALVNAAGPWAAGVMAGLPADAKTPRPAEQLVKGSHIVVPRLYSGDHAFLLQNDDRRVVFLLPFEEIYTLIGTTEQRVDAPESAPVSQDEIAYLCRAASRYTRVAVTPNDVVWSYSGVRPLADDGGDDPSAVSRDYRFVIDQENRALSVIGGKLTTHRKLAEAALTKLAPWFPQMGPAWTDSKPLPGGDFDTLPRLVAELQRAHPDLPEQWLTQIAHRHGSLASAVIGDAKNVADLGRDFGGGLYERELRYFVEREWAQSVEDIVWRRSKAGLALSAAQLTELARWLER</sequence>
<keyword evidence="5 8" id="KW-0560">Oxidoreductase</keyword>
<evidence type="ECO:0000259" key="7">
    <source>
        <dbReference type="Pfam" id="PF16901"/>
    </source>
</evidence>
<gene>
    <name evidence="8" type="primary">glpD_8</name>
    <name evidence="8" type="ORF">GALL_399560</name>
</gene>
<reference evidence="8" key="1">
    <citation type="submission" date="2016-10" db="EMBL/GenBank/DDBJ databases">
        <title>Sequence of Gallionella enrichment culture.</title>
        <authorList>
            <person name="Poehlein A."/>
            <person name="Muehling M."/>
            <person name="Daniel R."/>
        </authorList>
    </citation>
    <scope>NUCLEOTIDE SEQUENCE</scope>
</reference>
<organism evidence="8">
    <name type="scientific">mine drainage metagenome</name>
    <dbReference type="NCBI Taxonomy" id="410659"/>
    <lineage>
        <taxon>unclassified sequences</taxon>
        <taxon>metagenomes</taxon>
        <taxon>ecological metagenomes</taxon>
    </lineage>
</organism>
<dbReference type="InterPro" id="IPR006076">
    <property type="entry name" value="FAD-dep_OxRdtase"/>
</dbReference>
<dbReference type="AlphaFoldDB" id="A0A1J5QEF0"/>
<dbReference type="EC" id="1.1.5.3" evidence="8"/>
<dbReference type="Pfam" id="PF01266">
    <property type="entry name" value="DAO"/>
    <property type="match status" value="1"/>
</dbReference>
<accession>A0A1J5QEF0</accession>
<dbReference type="InterPro" id="IPR038299">
    <property type="entry name" value="DAO_C_sf"/>
</dbReference>
<dbReference type="NCBIfam" id="NF009906">
    <property type="entry name" value="PRK13369.1"/>
    <property type="match status" value="1"/>
</dbReference>
<proteinExistence type="inferred from homology"/>
<dbReference type="Pfam" id="PF16901">
    <property type="entry name" value="DAO_C"/>
    <property type="match status" value="1"/>
</dbReference>
<dbReference type="Gene3D" id="1.10.8.870">
    <property type="entry name" value="Alpha-glycerophosphate oxidase, cap domain"/>
    <property type="match status" value="1"/>
</dbReference>
<dbReference type="InterPro" id="IPR031656">
    <property type="entry name" value="DAO_C"/>
</dbReference>
<keyword evidence="3" id="KW-0285">Flavoprotein</keyword>
<dbReference type="NCBIfam" id="NF008899">
    <property type="entry name" value="PRK12266.1"/>
    <property type="match status" value="1"/>
</dbReference>
<protein>
    <submittedName>
        <fullName evidence="8">Aerobic glycerol-3-phosphate dehydrogenase</fullName>
        <ecNumber evidence="8">1.1.5.3</ecNumber>
    </submittedName>
</protein>
<feature type="domain" description="Alpha-glycerophosphate oxidase C-terminal" evidence="7">
    <location>
        <begin position="388"/>
        <end position="482"/>
    </location>
</feature>
<comment type="similarity">
    <text evidence="2">Belongs to the FAD-dependent glycerol-3-phosphate dehydrogenase family.</text>
</comment>
<dbReference type="Gene3D" id="6.10.250.1890">
    <property type="match status" value="1"/>
</dbReference>